<keyword evidence="3" id="KW-0812">Transmembrane</keyword>
<dbReference type="Proteomes" id="UP001165740">
    <property type="component" value="Chromosome 4"/>
</dbReference>
<evidence type="ECO:0000256" key="2">
    <source>
        <dbReference type="ARBA" id="ARBA00012759"/>
    </source>
</evidence>
<proteinExistence type="predicted"/>
<keyword evidence="3" id="KW-1133">Transmembrane helix</keyword>
<dbReference type="Pfam" id="PF00443">
    <property type="entry name" value="UCH"/>
    <property type="match status" value="1"/>
</dbReference>
<sequence>MALIDWLYRVVFSFLVEYSAFLVVDKFVKSVLKNTTTDEEKKTIWMYESWALFIECLLFYLIYQVPYFLILFTSLTIGYTQLSGRSSFSVFLANLRAHWENHMQHEESLKQIERQKQQQQHLQQQALGIAGLNHSTAADLGNLSGQGSELGYGTKYQLFNKQSHLNYPPNATVVPGQERPAYSLELASVTYRDVVNKGPVLYPVSSTNWNNSEPITRVDSHSASLMYRQSETNSNALQFQDNNIKRTLWSNVNLQRRSLHSDTNAKIQQNPVSSIKSKLMNVMRFGNTAPMPVGLTNNGQNMCFINSVIQCLARSPFLVDYLTADAAKESECTVAESELLSTLAELLDILTIDPPSSEHKVFSAVKFCKAASMLNPSLVSPPENKLAQQDAAEFLMWLLSILHHILNKNRQALECDSSMIVKDDKFSSPRLANLKLIYGDLNANRIRELKDQCRREIAVANGLENESYAEAIQRLSDLEWLTHKQANDTIIDNLFTGQLVEAYHSLEHGHISVNLQAFNVLPVPIAAPRYSAGRLVMLEDCFTSFCNIEILTENPSESHNQHEPLIQIPNFQKKRTLGRINLGATPVSRKPSHLGLTDLPSPIYQPLLQPTISVIQPMSPPVGSHISNESCNLDHAFKTSTPIGSENAMSLSQAKLQRRCLLRQLPECLIIQLMRFRYDSSENVSTKVKTSVSIRLNHFNLKDVIYDTVTQRSDLTAPAAGFVYELYGLCLHLGGDSTSHGHYISYCLIGTKWYRMDDENVNEVNMDYQLNSEEIKENAYLLFYRRMNSKT</sequence>
<feature type="transmembrane region" description="Helical" evidence="3">
    <location>
        <begin position="44"/>
        <end position="63"/>
    </location>
</feature>
<dbReference type="OrthoDB" id="292964at2759"/>
<dbReference type="PANTHER" id="PTHR21646">
    <property type="entry name" value="UBIQUITIN CARBOXYL-TERMINAL HYDROLASE"/>
    <property type="match status" value="1"/>
</dbReference>
<evidence type="ECO:0000256" key="1">
    <source>
        <dbReference type="ARBA" id="ARBA00000707"/>
    </source>
</evidence>
<dbReference type="Gene3D" id="3.90.70.10">
    <property type="entry name" value="Cysteine proteinases"/>
    <property type="match status" value="1"/>
</dbReference>
<organism evidence="5 6">
    <name type="scientific">Biomphalaria glabrata</name>
    <name type="common">Bloodfluke planorb</name>
    <name type="synonym">Freshwater snail</name>
    <dbReference type="NCBI Taxonomy" id="6526"/>
    <lineage>
        <taxon>Eukaryota</taxon>
        <taxon>Metazoa</taxon>
        <taxon>Spiralia</taxon>
        <taxon>Lophotrochozoa</taxon>
        <taxon>Mollusca</taxon>
        <taxon>Gastropoda</taxon>
        <taxon>Heterobranchia</taxon>
        <taxon>Euthyneura</taxon>
        <taxon>Panpulmonata</taxon>
        <taxon>Hygrophila</taxon>
        <taxon>Lymnaeoidea</taxon>
        <taxon>Planorbidae</taxon>
        <taxon>Biomphalaria</taxon>
    </lineage>
</organism>
<dbReference type="AlphaFoldDB" id="A0A9U8EG15"/>
<dbReference type="RefSeq" id="XP_013086214.2">
    <property type="nucleotide sequence ID" value="XM_013230760.2"/>
</dbReference>
<dbReference type="InterPro" id="IPR001394">
    <property type="entry name" value="Peptidase_C19_UCH"/>
</dbReference>
<dbReference type="InterPro" id="IPR050185">
    <property type="entry name" value="Ub_carboxyl-term_hydrolase"/>
</dbReference>
<dbReference type="GO" id="GO:0004843">
    <property type="term" value="F:cysteine-type deubiquitinase activity"/>
    <property type="evidence" value="ECO:0007669"/>
    <property type="project" value="UniProtKB-EC"/>
</dbReference>
<name>A0A9U8EG15_BIOGL</name>
<dbReference type="InterPro" id="IPR038765">
    <property type="entry name" value="Papain-like_cys_pep_sf"/>
</dbReference>
<keyword evidence="5" id="KW-1185">Reference proteome</keyword>
<dbReference type="SUPFAM" id="SSF54001">
    <property type="entry name" value="Cysteine proteinases"/>
    <property type="match status" value="1"/>
</dbReference>
<dbReference type="PROSITE" id="PS00973">
    <property type="entry name" value="USP_2"/>
    <property type="match status" value="1"/>
</dbReference>
<dbReference type="OMA" id="NEGQNLC"/>
<dbReference type="InterPro" id="IPR018200">
    <property type="entry name" value="USP_CS"/>
</dbReference>
<dbReference type="PROSITE" id="PS50235">
    <property type="entry name" value="USP_3"/>
    <property type="match status" value="1"/>
</dbReference>
<reference evidence="6" key="1">
    <citation type="submission" date="2025-08" db="UniProtKB">
        <authorList>
            <consortium name="RefSeq"/>
        </authorList>
    </citation>
    <scope>IDENTIFICATION</scope>
</reference>
<evidence type="ECO:0000313" key="6">
    <source>
        <dbReference type="RefSeq" id="XP_013086214.2"/>
    </source>
</evidence>
<accession>A0A9U8EG15</accession>
<dbReference type="InterPro" id="IPR028889">
    <property type="entry name" value="USP"/>
</dbReference>
<protein>
    <recommendedName>
        <fullName evidence="2">ubiquitinyl hydrolase 1</fullName>
        <ecNumber evidence="2">3.4.19.12</ecNumber>
    </recommendedName>
</protein>
<gene>
    <name evidence="6" type="primary">LOC106070795</name>
</gene>
<keyword evidence="3" id="KW-0472">Membrane</keyword>
<dbReference type="GeneID" id="106070795"/>
<evidence type="ECO:0000256" key="3">
    <source>
        <dbReference type="SAM" id="Phobius"/>
    </source>
</evidence>
<dbReference type="EC" id="3.4.19.12" evidence="2"/>
<evidence type="ECO:0000313" key="5">
    <source>
        <dbReference type="Proteomes" id="UP001165740"/>
    </source>
</evidence>
<dbReference type="PANTHER" id="PTHR21646:SF23">
    <property type="entry name" value="UBIQUITIN CARBOXYL-TERMINAL HYDROLASE USP2"/>
    <property type="match status" value="1"/>
</dbReference>
<dbReference type="GO" id="GO:0016579">
    <property type="term" value="P:protein deubiquitination"/>
    <property type="evidence" value="ECO:0007669"/>
    <property type="project" value="InterPro"/>
</dbReference>
<dbReference type="KEGG" id="bgt:106070795"/>
<feature type="transmembrane region" description="Helical" evidence="3">
    <location>
        <begin position="6"/>
        <end position="24"/>
    </location>
</feature>
<feature type="domain" description="USP" evidence="4">
    <location>
        <begin position="293"/>
        <end position="787"/>
    </location>
</feature>
<evidence type="ECO:0000259" key="4">
    <source>
        <dbReference type="PROSITE" id="PS50235"/>
    </source>
</evidence>
<comment type="catalytic activity">
    <reaction evidence="1">
        <text>Thiol-dependent hydrolysis of ester, thioester, amide, peptide and isopeptide bonds formed by the C-terminal Gly of ubiquitin (a 76-residue protein attached to proteins as an intracellular targeting signal).</text>
        <dbReference type="EC" id="3.4.19.12"/>
    </reaction>
</comment>